<feature type="compositionally biased region" description="Basic and acidic residues" evidence="1">
    <location>
        <begin position="209"/>
        <end position="222"/>
    </location>
</feature>
<dbReference type="AlphaFoldDB" id="A0A8S1JEU7"/>
<accession>A0A8S1JEU7</accession>
<reference evidence="2" key="1">
    <citation type="submission" date="2020-12" db="EMBL/GenBank/DDBJ databases">
        <authorList>
            <person name="Iha C."/>
        </authorList>
    </citation>
    <scope>NUCLEOTIDE SEQUENCE</scope>
</reference>
<comment type="caution">
    <text evidence="2">The sequence shown here is derived from an EMBL/GenBank/DDBJ whole genome shotgun (WGS) entry which is preliminary data.</text>
</comment>
<protein>
    <submittedName>
        <fullName evidence="2">Uncharacterized protein</fullName>
    </submittedName>
</protein>
<name>A0A8S1JEU7_9CHLO</name>
<keyword evidence="3" id="KW-1185">Reference proteome</keyword>
<feature type="region of interest" description="Disordered" evidence="1">
    <location>
        <begin position="145"/>
        <end position="241"/>
    </location>
</feature>
<feature type="compositionally biased region" description="Pro residues" evidence="1">
    <location>
        <begin position="151"/>
        <end position="163"/>
    </location>
</feature>
<feature type="compositionally biased region" description="Pro residues" evidence="1">
    <location>
        <begin position="455"/>
        <end position="464"/>
    </location>
</feature>
<evidence type="ECO:0000313" key="2">
    <source>
        <dbReference type="EMBL" id="CAD7704839.1"/>
    </source>
</evidence>
<dbReference type="Proteomes" id="UP000708148">
    <property type="component" value="Unassembled WGS sequence"/>
</dbReference>
<feature type="compositionally biased region" description="Basic and acidic residues" evidence="1">
    <location>
        <begin position="348"/>
        <end position="367"/>
    </location>
</feature>
<feature type="region of interest" description="Disordered" evidence="1">
    <location>
        <begin position="342"/>
        <end position="380"/>
    </location>
</feature>
<dbReference type="EMBL" id="CAJHUC010002961">
    <property type="protein sequence ID" value="CAD7704839.1"/>
    <property type="molecule type" value="Genomic_DNA"/>
</dbReference>
<feature type="region of interest" description="Disordered" evidence="1">
    <location>
        <begin position="453"/>
        <end position="473"/>
    </location>
</feature>
<evidence type="ECO:0000256" key="1">
    <source>
        <dbReference type="SAM" id="MobiDB-lite"/>
    </source>
</evidence>
<gene>
    <name evidence="2" type="ORF">OSTQU699_LOCUS10194</name>
</gene>
<organism evidence="2 3">
    <name type="scientific">Ostreobium quekettii</name>
    <dbReference type="NCBI Taxonomy" id="121088"/>
    <lineage>
        <taxon>Eukaryota</taxon>
        <taxon>Viridiplantae</taxon>
        <taxon>Chlorophyta</taxon>
        <taxon>core chlorophytes</taxon>
        <taxon>Ulvophyceae</taxon>
        <taxon>TCBD clade</taxon>
        <taxon>Bryopsidales</taxon>
        <taxon>Ostreobineae</taxon>
        <taxon>Ostreobiaceae</taxon>
        <taxon>Ostreobium</taxon>
    </lineage>
</organism>
<sequence>MARMSTSEGGPLEAEGPPRIRASPVESVLGCFKLPSCYNCSRVDLELRARYPWVADSDKSGIESVDDAIFRASDTAGPATPSVNSLGSGSLSSAAQVMPKLLGPEDWPVRQPAFPWEGFPPALIFDEGTPVRTAPPVLDLSGASEIEECPSTPPIADAPPAAPSPTNGAAPSPSPRAMRQPRAIRTGRTWIESTESSAGACRVGGSTRARGDEPSVRDGAARRDHKGGSRSTEGGSGRQMIKGASQTVELGPVLPDGDRFDPLYGADRRAPLPAKSVKLFVKHDHKPTWPHPAPPSEASALYMTRRKNKHPNLQVQIQAQGPSRWVSEVRRAEKNIRRTLAIEAGGEDAGRQSRDRDRTGRDAERATEAAAGAARPRGRKCESLDVRRTCDVIDSSKSLHTLLAAMDIAKAVASSRCSTACAALGAVQIPGARGQRPNEGPRREFDLARVLQARPPGPRAPAPFPQAQERLSC</sequence>
<evidence type="ECO:0000313" key="3">
    <source>
        <dbReference type="Proteomes" id="UP000708148"/>
    </source>
</evidence>
<proteinExistence type="predicted"/>